<evidence type="ECO:0000313" key="9">
    <source>
        <dbReference type="Proteomes" id="UP000269148"/>
    </source>
</evidence>
<keyword evidence="5" id="KW-0119">Carbohydrate metabolism</keyword>
<dbReference type="RefSeq" id="WP_003098957.1">
    <property type="nucleotide sequence ID" value="NZ_CP010783.1"/>
</dbReference>
<dbReference type="AlphaFoldDB" id="A0A3L8GR31"/>
<evidence type="ECO:0000313" key="6">
    <source>
        <dbReference type="EMBL" id="AHY15086.1"/>
    </source>
</evidence>
<dbReference type="NCBIfam" id="TIGR01182">
    <property type="entry name" value="eda"/>
    <property type="match status" value="1"/>
</dbReference>
<dbReference type="Pfam" id="PF01081">
    <property type="entry name" value="Aldolase"/>
    <property type="match status" value="1"/>
</dbReference>
<proteinExistence type="inferred from homology"/>
<dbReference type="GO" id="GO:0008675">
    <property type="term" value="F:2-dehydro-3-deoxy-phosphogluconate aldolase activity"/>
    <property type="evidence" value="ECO:0007669"/>
    <property type="project" value="UniProtKB-EC"/>
</dbReference>
<organism evidence="7 9">
    <name type="scientific">Streptococcus iniae</name>
    <name type="common">Streptococcus shiloi</name>
    <dbReference type="NCBI Taxonomy" id="1346"/>
    <lineage>
        <taxon>Bacteria</taxon>
        <taxon>Bacillati</taxon>
        <taxon>Bacillota</taxon>
        <taxon>Bacilli</taxon>
        <taxon>Lactobacillales</taxon>
        <taxon>Streptococcaceae</taxon>
        <taxon>Streptococcus</taxon>
    </lineage>
</organism>
<keyword evidence="4 7" id="KW-0456">Lyase</keyword>
<dbReference type="NCBIfam" id="NF005119">
    <property type="entry name" value="PRK06552.1"/>
    <property type="match status" value="1"/>
</dbReference>
<dbReference type="GO" id="GO:0008700">
    <property type="term" value="F:(R,S)-4-hydroxy-2-oxoglutarate aldolase activity"/>
    <property type="evidence" value="ECO:0007669"/>
    <property type="project" value="UniProtKB-EC"/>
</dbReference>
<evidence type="ECO:0000256" key="1">
    <source>
        <dbReference type="ARBA" id="ARBA00004761"/>
    </source>
</evidence>
<dbReference type="SUPFAM" id="SSF51569">
    <property type="entry name" value="Aldolase"/>
    <property type="match status" value="1"/>
</dbReference>
<evidence type="ECO:0000256" key="2">
    <source>
        <dbReference type="ARBA" id="ARBA00006906"/>
    </source>
</evidence>
<dbReference type="EMBL" id="QLQD01000012">
    <property type="protein sequence ID" value="RLU59117.1"/>
    <property type="molecule type" value="Genomic_DNA"/>
</dbReference>
<dbReference type="STRING" id="1346.BMF34_01165"/>
<reference evidence="7 9" key="2">
    <citation type="submission" date="2018-06" db="EMBL/GenBank/DDBJ databases">
        <title>Mutators as drivers of adaptation in pathogenic bacteria and a risk factor for host jumps and vaccine escape.</title>
        <authorList>
            <person name="Barnes A.C."/>
            <person name="Silayeva O."/>
        </authorList>
    </citation>
    <scope>NUCLEOTIDE SEQUENCE [LARGE SCALE GENOMIC DNA]</scope>
    <source>
        <strain evidence="7 9">QMA0445</strain>
    </source>
</reference>
<evidence type="ECO:0000256" key="5">
    <source>
        <dbReference type="ARBA" id="ARBA00023277"/>
    </source>
</evidence>
<dbReference type="EC" id="4.1.3.16" evidence="6 7"/>
<sequence>MTKSETILALIAQKLVVVIRGETAQEAIKASQACIEGGIRVVEIAYTNTKASEVINHLKEAYAQNREILIGAGTVLDAQTARLAILSGAQFIVSPSFNDETARMCNRYAIPYIPGCMTISEVTRALEAGSEMVKVFPGGNLGPSFIASLKAPLPHVQVMVTGGVNQHNMTEWFAAGACALGIGGDFNKLAAQGQFDSITEIAKTYHQILNEAH</sequence>
<evidence type="ECO:0000313" key="7">
    <source>
        <dbReference type="EMBL" id="RLU59117.1"/>
    </source>
</evidence>
<dbReference type="KEGG" id="siz:SI82_01240"/>
<accession>A0A3L8GR31</accession>
<dbReference type="EMBL" id="CP007586">
    <property type="protein sequence ID" value="AHY15086.1"/>
    <property type="molecule type" value="Genomic_DNA"/>
</dbReference>
<dbReference type="GeneID" id="35766626"/>
<evidence type="ECO:0000313" key="8">
    <source>
        <dbReference type="Proteomes" id="UP000025245"/>
    </source>
</evidence>
<dbReference type="OrthoDB" id="9802667at2"/>
<dbReference type="KEGG" id="siq:DQ08_00990"/>
<dbReference type="Gene3D" id="3.20.20.70">
    <property type="entry name" value="Aldolase class I"/>
    <property type="match status" value="1"/>
</dbReference>
<dbReference type="PANTHER" id="PTHR30246">
    <property type="entry name" value="2-KETO-3-DEOXY-6-PHOSPHOGLUCONATE ALDOLASE"/>
    <property type="match status" value="1"/>
</dbReference>
<dbReference type="InterPro" id="IPR000887">
    <property type="entry name" value="Aldlse_KDPG_KHG"/>
</dbReference>
<protein>
    <submittedName>
        <fullName evidence="7">Bifunctional 2-keto-4-hydroxyglutarate aldolase/2-keto-3-deoxy-6-phosphogluconate aldolase</fullName>
    </submittedName>
    <submittedName>
        <fullName evidence="6">Keto-deoxy-phosphogluconate aldolase</fullName>
        <ecNumber evidence="6 7">4.1.2.14</ecNumber>
        <ecNumber evidence="6 7">4.1.3.16</ecNumber>
    </submittedName>
</protein>
<dbReference type="PANTHER" id="PTHR30246:SF1">
    <property type="entry name" value="2-DEHYDRO-3-DEOXY-6-PHOSPHOGALACTONATE ALDOLASE-RELATED"/>
    <property type="match status" value="1"/>
</dbReference>
<comment type="pathway">
    <text evidence="1">Carbohydrate acid metabolism.</text>
</comment>
<evidence type="ECO:0000256" key="4">
    <source>
        <dbReference type="ARBA" id="ARBA00023239"/>
    </source>
</evidence>
<gene>
    <name evidence="7" type="ORF">DIY07_00910</name>
    <name evidence="6" type="ORF">DQ08_00990</name>
</gene>
<keyword evidence="8" id="KW-1185">Reference proteome</keyword>
<dbReference type="CDD" id="cd00452">
    <property type="entry name" value="KDPG_aldolase"/>
    <property type="match status" value="1"/>
</dbReference>
<comment type="subunit">
    <text evidence="3">Homotrimer.</text>
</comment>
<evidence type="ECO:0000256" key="3">
    <source>
        <dbReference type="ARBA" id="ARBA00011233"/>
    </source>
</evidence>
<dbReference type="KEGG" id="sio:DW64_00985"/>
<reference evidence="6 8" key="1">
    <citation type="journal article" date="2014" name="Genome Announc.">
        <title>Complete Genome Sequence of a Virulent Strain, Streptococcus iniae ISET0901, Isolated from Diseased Tilapia.</title>
        <authorList>
            <person name="Pridgeon J.W."/>
            <person name="Zhang D."/>
            <person name="Zhang L."/>
        </authorList>
    </citation>
    <scope>NUCLEOTIDE SEQUENCE [LARGE SCALE GENOMIC DNA]</scope>
    <source>
        <strain evidence="6 8">ISET0901</strain>
    </source>
</reference>
<dbReference type="SMR" id="A0A3L8GR31"/>
<dbReference type="Proteomes" id="UP000025245">
    <property type="component" value="Chromosome"/>
</dbReference>
<name>A0A3L8GR31_STRIN</name>
<dbReference type="Proteomes" id="UP000269148">
    <property type="component" value="Unassembled WGS sequence"/>
</dbReference>
<dbReference type="InterPro" id="IPR013785">
    <property type="entry name" value="Aldolase_TIM"/>
</dbReference>
<dbReference type="EC" id="4.1.2.14" evidence="6 7"/>
<comment type="similarity">
    <text evidence="2">Belongs to the KHG/KDPG aldolase family.</text>
</comment>